<evidence type="ECO:0000256" key="1">
    <source>
        <dbReference type="SAM" id="MobiDB-lite"/>
    </source>
</evidence>
<sequence length="275" mass="27183">MIGRLFRVAVIAPLLTTVITVGGAVSGAPAPGRPVCAAASWSHHVALVVENSDGRVVRVCVGFEGSSVTGDQLLAASGVEYATAGSDSFGKAVCQINSEPVSYPPTCWTTTSPYWVMFVARGSGPWAPSSLGVSTQTFADGDAEGFRYDPQSGPDPPPPSAAGTCDLTPVNPGPGRPAPSSPAQRSRTASPAAAVSTPIAPATAGTPTAAAAAAGSTMPTSTATATPGVAAVRSTGPVPIGSTPTGVSVGSVLATGVGGGLLGLLLLRALRPRRR</sequence>
<comment type="caution">
    <text evidence="4">The sequence shown here is derived from an EMBL/GenBank/DDBJ whole genome shotgun (WGS) entry which is preliminary data.</text>
</comment>
<dbReference type="Proteomes" id="UP000614410">
    <property type="component" value="Unassembled WGS sequence"/>
</dbReference>
<evidence type="ECO:0000313" key="4">
    <source>
        <dbReference type="EMBL" id="MBJ7608767.1"/>
    </source>
</evidence>
<proteinExistence type="predicted"/>
<feature type="region of interest" description="Disordered" evidence="1">
    <location>
        <begin position="133"/>
        <end position="201"/>
    </location>
</feature>
<dbReference type="EMBL" id="JAEKNN010000025">
    <property type="protein sequence ID" value="MBJ7608767.1"/>
    <property type="molecule type" value="Genomic_DNA"/>
</dbReference>
<keyword evidence="2" id="KW-0472">Membrane</keyword>
<feature type="signal peptide" evidence="3">
    <location>
        <begin position="1"/>
        <end position="23"/>
    </location>
</feature>
<feature type="transmembrane region" description="Helical" evidence="2">
    <location>
        <begin position="247"/>
        <end position="267"/>
    </location>
</feature>
<keyword evidence="2" id="KW-0812">Transmembrane</keyword>
<organism evidence="4 5">
    <name type="scientific">Candidatus Amunia macphersoniae</name>
    <dbReference type="NCBI Taxonomy" id="3127014"/>
    <lineage>
        <taxon>Bacteria</taxon>
        <taxon>Bacillati</taxon>
        <taxon>Candidatus Dormiibacterota</taxon>
        <taxon>Candidatus Dormibacteria</taxon>
        <taxon>Candidatus Aeolococcales</taxon>
        <taxon>Candidatus Aeolococcaceae</taxon>
        <taxon>Candidatus Amunia</taxon>
    </lineage>
</organism>
<feature type="compositionally biased region" description="Pro residues" evidence="1">
    <location>
        <begin position="171"/>
        <end position="180"/>
    </location>
</feature>
<feature type="chain" id="PRO_5038085839" description="Gram-positive cocci surface proteins LPxTG domain-containing protein" evidence="3">
    <location>
        <begin position="24"/>
        <end position="275"/>
    </location>
</feature>
<dbReference type="AlphaFoldDB" id="A0A934N986"/>
<evidence type="ECO:0000256" key="2">
    <source>
        <dbReference type="SAM" id="Phobius"/>
    </source>
</evidence>
<feature type="compositionally biased region" description="Low complexity" evidence="1">
    <location>
        <begin position="181"/>
        <end position="201"/>
    </location>
</feature>
<evidence type="ECO:0000313" key="5">
    <source>
        <dbReference type="Proteomes" id="UP000614410"/>
    </source>
</evidence>
<gene>
    <name evidence="4" type="ORF">JF887_04965</name>
</gene>
<reference evidence="4 5" key="1">
    <citation type="submission" date="2020-10" db="EMBL/GenBank/DDBJ databases">
        <title>Ca. Dormibacterota MAGs.</title>
        <authorList>
            <person name="Montgomery K."/>
        </authorList>
    </citation>
    <scope>NUCLEOTIDE SEQUENCE [LARGE SCALE GENOMIC DNA]</scope>
    <source>
        <strain evidence="4">Mitchell_Peninsula_5</strain>
    </source>
</reference>
<accession>A0A934N986</accession>
<keyword evidence="2" id="KW-1133">Transmembrane helix</keyword>
<evidence type="ECO:0000256" key="3">
    <source>
        <dbReference type="SAM" id="SignalP"/>
    </source>
</evidence>
<name>A0A934N986_9BACT</name>
<evidence type="ECO:0008006" key="6">
    <source>
        <dbReference type="Google" id="ProtNLM"/>
    </source>
</evidence>
<keyword evidence="3" id="KW-0732">Signal</keyword>
<protein>
    <recommendedName>
        <fullName evidence="6">Gram-positive cocci surface proteins LPxTG domain-containing protein</fullName>
    </recommendedName>
</protein>